<protein>
    <recommendedName>
        <fullName evidence="9">WSC domain-containing protein</fullName>
    </recommendedName>
</protein>
<dbReference type="PANTHER" id="PTHR24269">
    <property type="entry name" value="KREMEN PROTEIN"/>
    <property type="match status" value="1"/>
</dbReference>
<accession>A0A815ZHU4</accession>
<organism evidence="10 11">
    <name type="scientific">Rotaria magnacalcarata</name>
    <dbReference type="NCBI Taxonomy" id="392030"/>
    <lineage>
        <taxon>Eukaryota</taxon>
        <taxon>Metazoa</taxon>
        <taxon>Spiralia</taxon>
        <taxon>Gnathifera</taxon>
        <taxon>Rotifera</taxon>
        <taxon>Eurotatoria</taxon>
        <taxon>Bdelloidea</taxon>
        <taxon>Philodinida</taxon>
        <taxon>Philodinidae</taxon>
        <taxon>Rotaria</taxon>
    </lineage>
</organism>
<evidence type="ECO:0000256" key="3">
    <source>
        <dbReference type="ARBA" id="ARBA00022729"/>
    </source>
</evidence>
<evidence type="ECO:0000256" key="6">
    <source>
        <dbReference type="ARBA" id="ARBA00023180"/>
    </source>
</evidence>
<keyword evidence="3" id="KW-0732">Signal</keyword>
<dbReference type="AlphaFoldDB" id="A0A815ZHU4"/>
<dbReference type="GO" id="GO:0005886">
    <property type="term" value="C:plasma membrane"/>
    <property type="evidence" value="ECO:0007669"/>
    <property type="project" value="TreeGrafter"/>
</dbReference>
<dbReference type="SUPFAM" id="SSF56436">
    <property type="entry name" value="C-type lectin-like"/>
    <property type="match status" value="2"/>
</dbReference>
<reference evidence="10" key="1">
    <citation type="submission" date="2021-02" db="EMBL/GenBank/DDBJ databases">
        <authorList>
            <person name="Nowell W R."/>
        </authorList>
    </citation>
    <scope>NUCLEOTIDE SEQUENCE</scope>
</reference>
<dbReference type="CDD" id="cd00037">
    <property type="entry name" value="CLECT"/>
    <property type="match status" value="1"/>
</dbReference>
<evidence type="ECO:0000259" key="9">
    <source>
        <dbReference type="PROSITE" id="PS51212"/>
    </source>
</evidence>
<dbReference type="Pfam" id="PF01822">
    <property type="entry name" value="WSC"/>
    <property type="match status" value="1"/>
</dbReference>
<evidence type="ECO:0000256" key="2">
    <source>
        <dbReference type="ARBA" id="ARBA00022692"/>
    </source>
</evidence>
<evidence type="ECO:0000256" key="7">
    <source>
        <dbReference type="SAM" id="MobiDB-lite"/>
    </source>
</evidence>
<feature type="region of interest" description="Disordered" evidence="7">
    <location>
        <begin position="712"/>
        <end position="735"/>
    </location>
</feature>
<dbReference type="Proteomes" id="UP000663855">
    <property type="component" value="Unassembled WGS sequence"/>
</dbReference>
<evidence type="ECO:0000313" key="11">
    <source>
        <dbReference type="Proteomes" id="UP000663855"/>
    </source>
</evidence>
<gene>
    <name evidence="10" type="ORF">CJN711_LOCUS33372</name>
</gene>
<dbReference type="Gene3D" id="3.10.100.10">
    <property type="entry name" value="Mannose-Binding Protein A, subunit A"/>
    <property type="match status" value="2"/>
</dbReference>
<comment type="subcellular location">
    <subcellularLocation>
        <location evidence="1">Membrane</location>
        <topology evidence="1">Single-pass membrane protein</topology>
    </subcellularLocation>
</comment>
<dbReference type="InterPro" id="IPR016186">
    <property type="entry name" value="C-type_lectin-like/link_sf"/>
</dbReference>
<dbReference type="EMBL" id="CAJNOV010016139">
    <property type="protein sequence ID" value="CAF1584821.1"/>
    <property type="molecule type" value="Genomic_DNA"/>
</dbReference>
<evidence type="ECO:0000256" key="4">
    <source>
        <dbReference type="ARBA" id="ARBA00022989"/>
    </source>
</evidence>
<dbReference type="InterPro" id="IPR051836">
    <property type="entry name" value="Kremen_rcpt"/>
</dbReference>
<feature type="transmembrane region" description="Helical" evidence="8">
    <location>
        <begin position="678"/>
        <end position="701"/>
    </location>
</feature>
<feature type="domain" description="WSC" evidence="9">
    <location>
        <begin position="197"/>
        <end position="298"/>
    </location>
</feature>
<sequence length="735" mass="83793">MNFKPPIVTNFNLSITVSSVNEFQMMSLNETNNSTIKDDSCIVVTRSVTDKKESSILKTAPMNNCTNSRHVLCKLSTLVEVPYHQGCFDKPLTLGLPAIISNYLTHELCSSTCRRLETNLAVVHINKCYCLNSFRISLLDYILTSHEKYKKKTCGNPCPGNQREYCGNDNTVVAIGIKSFPSVSIYDITDQSESYPDFFYDTCTHFDSVNQSKMYQFYLSRKNDVHPRHCLELCSKYQQKYALLNSNKCLCANNGIEKKFDRGLLPTLTQCLHECDGNHFYSCGNIANTSMYSVYSMWAKCPRGFQITVDGHRCVRADVWRNKTSFSSAQSYCESVGGMLAKINDVLEIQDILISSKLTDNAFEQTSFSFRTPHHEQARYFWINHTSDISNGNIKLKFPMRKCSQKPSESVDQNCIAVNYEKTLIYNIPSYERCITESNECSSKSAIPVCVDRHLKSDSSFIHSTGVSDHSSVSVNTAIDYSCGNDTEYHLIDEYCYKVNIHETTWKEAKSQCERDNAMLFIPEKSITVEFIKSLLLHRQSYTSSGFVHVGVIYDNKTRTAKQDTHANRSILLNTEYSNTLYDLCERTFRWSYEALMSSSKLSKKEKERLKTEQTSCAYIDIRSEDTKSVSCDEILCNRLAAVVCQKAPIIETRAVLVTSSSSMNNEFNFKKSRSKRFAAMPFIFATIFIVTLTGLIYILYNRYSKRKNNNKRQIAERDNDDSVYSPLSTGSDLK</sequence>
<feature type="compositionally biased region" description="Polar residues" evidence="7">
    <location>
        <begin position="726"/>
        <end position="735"/>
    </location>
</feature>
<keyword evidence="6" id="KW-0325">Glycoprotein</keyword>
<dbReference type="PROSITE" id="PS51212">
    <property type="entry name" value="WSC"/>
    <property type="match status" value="1"/>
</dbReference>
<dbReference type="PANTHER" id="PTHR24269:SF16">
    <property type="entry name" value="PROTEIN SLG1"/>
    <property type="match status" value="1"/>
</dbReference>
<keyword evidence="4 8" id="KW-1133">Transmembrane helix</keyword>
<proteinExistence type="predicted"/>
<comment type="caution">
    <text evidence="10">The sequence shown here is derived from an EMBL/GenBank/DDBJ whole genome shotgun (WGS) entry which is preliminary data.</text>
</comment>
<dbReference type="InterPro" id="IPR016187">
    <property type="entry name" value="CTDL_fold"/>
</dbReference>
<dbReference type="InterPro" id="IPR002889">
    <property type="entry name" value="WSC_carb-bd"/>
</dbReference>
<evidence type="ECO:0000313" key="10">
    <source>
        <dbReference type="EMBL" id="CAF1584821.1"/>
    </source>
</evidence>
<evidence type="ECO:0000256" key="5">
    <source>
        <dbReference type="ARBA" id="ARBA00023136"/>
    </source>
</evidence>
<evidence type="ECO:0000256" key="8">
    <source>
        <dbReference type="SAM" id="Phobius"/>
    </source>
</evidence>
<name>A0A815ZHU4_9BILA</name>
<evidence type="ECO:0000256" key="1">
    <source>
        <dbReference type="ARBA" id="ARBA00004167"/>
    </source>
</evidence>
<keyword evidence="2 8" id="KW-0812">Transmembrane</keyword>
<keyword evidence="5 8" id="KW-0472">Membrane</keyword>